<evidence type="ECO:0000256" key="7">
    <source>
        <dbReference type="ARBA" id="ARBA00022801"/>
    </source>
</evidence>
<reference evidence="11 12" key="1">
    <citation type="journal article" date="2020" name="ISME J.">
        <title>Uncovering the hidden diversity of litter-decomposition mechanisms in mushroom-forming fungi.</title>
        <authorList>
            <person name="Floudas D."/>
            <person name="Bentzer J."/>
            <person name="Ahren D."/>
            <person name="Johansson T."/>
            <person name="Persson P."/>
            <person name="Tunlid A."/>
        </authorList>
    </citation>
    <scope>NUCLEOTIDE SEQUENCE [LARGE SCALE GENOMIC DNA]</scope>
    <source>
        <strain evidence="11 12">CBS 175.51</strain>
    </source>
</reference>
<dbReference type="AlphaFoldDB" id="A0A8H5FC54"/>
<evidence type="ECO:0000256" key="4">
    <source>
        <dbReference type="ARBA" id="ARBA00022722"/>
    </source>
</evidence>
<feature type="region of interest" description="Disordered" evidence="9">
    <location>
        <begin position="29"/>
        <end position="88"/>
    </location>
</feature>
<evidence type="ECO:0000259" key="10">
    <source>
        <dbReference type="PROSITE" id="PS50879"/>
    </source>
</evidence>
<keyword evidence="6" id="KW-0255">Endonuclease</keyword>
<dbReference type="OrthoDB" id="2898134at2759"/>
<keyword evidence="12" id="KW-1185">Reference proteome</keyword>
<feature type="coiled-coil region" evidence="8">
    <location>
        <begin position="130"/>
        <end position="178"/>
    </location>
</feature>
<organism evidence="11 12">
    <name type="scientific">Ephemerocybe angulata</name>
    <dbReference type="NCBI Taxonomy" id="980116"/>
    <lineage>
        <taxon>Eukaryota</taxon>
        <taxon>Fungi</taxon>
        <taxon>Dikarya</taxon>
        <taxon>Basidiomycota</taxon>
        <taxon>Agaricomycotina</taxon>
        <taxon>Agaricomycetes</taxon>
        <taxon>Agaricomycetidae</taxon>
        <taxon>Agaricales</taxon>
        <taxon>Agaricineae</taxon>
        <taxon>Psathyrellaceae</taxon>
        <taxon>Ephemerocybe</taxon>
    </lineage>
</organism>
<comment type="caution">
    <text evidence="11">The sequence shown here is derived from an EMBL/GenBank/DDBJ whole genome shotgun (WGS) entry which is preliminary data.</text>
</comment>
<evidence type="ECO:0000313" key="11">
    <source>
        <dbReference type="EMBL" id="KAF5331391.1"/>
    </source>
</evidence>
<dbReference type="Gene3D" id="3.30.420.10">
    <property type="entry name" value="Ribonuclease H-like superfamily/Ribonuclease H"/>
    <property type="match status" value="1"/>
</dbReference>
<evidence type="ECO:0000256" key="5">
    <source>
        <dbReference type="ARBA" id="ARBA00022723"/>
    </source>
</evidence>
<dbReference type="Pfam" id="PF03372">
    <property type="entry name" value="Exo_endo_phos"/>
    <property type="match status" value="1"/>
</dbReference>
<dbReference type="InterPro" id="IPR036397">
    <property type="entry name" value="RNaseH_sf"/>
</dbReference>
<dbReference type="PANTHER" id="PTHR10642">
    <property type="entry name" value="RIBONUCLEASE H1"/>
    <property type="match status" value="1"/>
</dbReference>
<dbReference type="InterPro" id="IPR036691">
    <property type="entry name" value="Endo/exonu/phosph_ase_sf"/>
</dbReference>
<feature type="region of interest" description="Disordered" evidence="9">
    <location>
        <begin position="221"/>
        <end position="324"/>
    </location>
</feature>
<comment type="similarity">
    <text evidence="2">Belongs to the RNase H family.</text>
</comment>
<keyword evidence="5" id="KW-0479">Metal-binding</keyword>
<name>A0A8H5FC54_9AGAR</name>
<evidence type="ECO:0000256" key="6">
    <source>
        <dbReference type="ARBA" id="ARBA00022759"/>
    </source>
</evidence>
<dbReference type="GO" id="GO:0004523">
    <property type="term" value="F:RNA-DNA hybrid ribonuclease activity"/>
    <property type="evidence" value="ECO:0007669"/>
    <property type="project" value="UniProtKB-EC"/>
</dbReference>
<proteinExistence type="inferred from homology"/>
<evidence type="ECO:0000256" key="2">
    <source>
        <dbReference type="ARBA" id="ARBA00005300"/>
    </source>
</evidence>
<dbReference type="GO" id="GO:0003676">
    <property type="term" value="F:nucleic acid binding"/>
    <property type="evidence" value="ECO:0007669"/>
    <property type="project" value="InterPro"/>
</dbReference>
<evidence type="ECO:0000256" key="9">
    <source>
        <dbReference type="SAM" id="MobiDB-lite"/>
    </source>
</evidence>
<dbReference type="PANTHER" id="PTHR10642:SF26">
    <property type="entry name" value="RIBONUCLEASE H1"/>
    <property type="match status" value="1"/>
</dbReference>
<feature type="compositionally biased region" description="Polar residues" evidence="9">
    <location>
        <begin position="266"/>
        <end position="279"/>
    </location>
</feature>
<dbReference type="Pfam" id="PF00075">
    <property type="entry name" value="RNase_H"/>
    <property type="match status" value="1"/>
</dbReference>
<evidence type="ECO:0000256" key="1">
    <source>
        <dbReference type="ARBA" id="ARBA00000077"/>
    </source>
</evidence>
<dbReference type="Proteomes" id="UP000541558">
    <property type="component" value="Unassembled WGS sequence"/>
</dbReference>
<keyword evidence="7" id="KW-0378">Hydrolase</keyword>
<comment type="catalytic activity">
    <reaction evidence="1">
        <text>Endonucleolytic cleavage to 5'-phosphomonoester.</text>
        <dbReference type="EC" id="3.1.26.4"/>
    </reaction>
</comment>
<dbReference type="GO" id="GO:0046872">
    <property type="term" value="F:metal ion binding"/>
    <property type="evidence" value="ECO:0007669"/>
    <property type="project" value="UniProtKB-KW"/>
</dbReference>
<protein>
    <recommendedName>
        <fullName evidence="3">ribonuclease H</fullName>
        <ecNumber evidence="3">3.1.26.4</ecNumber>
    </recommendedName>
</protein>
<evidence type="ECO:0000256" key="3">
    <source>
        <dbReference type="ARBA" id="ARBA00012180"/>
    </source>
</evidence>
<accession>A0A8H5FC54</accession>
<dbReference type="InterPro" id="IPR050092">
    <property type="entry name" value="RNase_H"/>
</dbReference>
<sequence>MPTDPENPGDDISFAKLFDSLAQQAAAVVPVAESQEEEAAEVETQIVEEPVQEDVAADAPGGEPVQGEPVDTPLPADGQPHEEPAAEGQVLRNMKVVSAQPSLKRKRSTIQHSCPTTEMVDEVTGYREEVKTMREAMKEMTVTVKTLRENGRERTRQIRELQAEAKEARAMRDTLKTTLVTQVHPMLQSVIASISKVTATQTELLSVDKYQAVLAKVSELEQSLEDEERGGKRRRIEDPGPAEPLFHMDPVGLLDLGDSTPARAAQFSSPTSHQLTTPVRTERPSSHAGPSSSNHRAPPAAPRSYTAEPAREPPRTSQVKASRPVAQRPFVPILEVGPVAQLESLPAAMDLASNWISKLPNGPTHLAKMTGAWKTDDWKCVRIAIRGKDDARYLAKLWNNPDAQGPGQVEAVVGLPNSSPLAGKLKGGPRTPVSRAQQPAAGVVTLPTCILSIRAWNIKELFVLKMETPGFRDLISNYDISIFQEVCLHEDVVYMVGDVDGYTRFSQAREYVDEDADQRGGVVVFARDELGLVVDRRLSSPDILVLVNDDVVVVGAYILPERSVWATFTQVDPFERLVEVMVALQNDARSVLLMGDMNARTRDMSGGESPRLHSVDVVPRSVRGAALAQACMDNGFTIMNGLERFGEGSGAYTLYHTVGKSVVDYAIGNGKALGEVRSITIGVEDHEWSDHVPVVVRIEVGTVQGVEAAQGDGRDRTRRMPRRRAKLPDATELDRLVIRAMESRLDPALRLRRVYGAAYIKTGPVQVYVDGSSIGNGRVDARAGSGMFFGRDSRKNAAVRVPDDQTNNRAEVFAILRAVEACHPHQTLDIYSDSEYAINSLTTWAPGSAAVGWRVRNGDIFGDIAHLFRMRPAGVTLRKVKAHSGHAENDAADALAKEGALLPPAPPYVRIDKSATGVCDCGACAGETEVVELDKVVGLLGKRRGEEGDKKGRWEETEEQAAPSLLADRRRKCRACQREIRQEMFGGAVQKKFWRVFDRLTKGGAGVVGDFSADVLARSFWGKMNPPSVPHRTFDGGRMELLEQVAAVLGDETEDATPERSFSRRVGVEEIEKGKKVIKGKFDSATGADGISYRDIYEMDNDLLVELVNLCFDTRSAPSIWLLKYNAHVSMARPLFSSPSHRRCLFQTFLLF</sequence>
<keyword evidence="4" id="KW-0540">Nuclease</keyword>
<dbReference type="InterPro" id="IPR002156">
    <property type="entry name" value="RNaseH_domain"/>
</dbReference>
<dbReference type="EMBL" id="JAACJK010000114">
    <property type="protein sequence ID" value="KAF5331391.1"/>
    <property type="molecule type" value="Genomic_DNA"/>
</dbReference>
<dbReference type="EC" id="3.1.26.4" evidence="3"/>
<dbReference type="CDD" id="cd09280">
    <property type="entry name" value="RNase_HI_eukaryote_like"/>
    <property type="match status" value="1"/>
</dbReference>
<gene>
    <name evidence="11" type="ORF">D9611_011801</name>
</gene>
<evidence type="ECO:0000313" key="12">
    <source>
        <dbReference type="Proteomes" id="UP000541558"/>
    </source>
</evidence>
<evidence type="ECO:0000256" key="8">
    <source>
        <dbReference type="SAM" id="Coils"/>
    </source>
</evidence>
<feature type="domain" description="RNase H type-1" evidence="10">
    <location>
        <begin position="761"/>
        <end position="901"/>
    </location>
</feature>
<dbReference type="PROSITE" id="PS50879">
    <property type="entry name" value="RNASE_H_1"/>
    <property type="match status" value="1"/>
</dbReference>
<dbReference type="GO" id="GO:0043137">
    <property type="term" value="P:DNA replication, removal of RNA primer"/>
    <property type="evidence" value="ECO:0007669"/>
    <property type="project" value="TreeGrafter"/>
</dbReference>
<keyword evidence="8" id="KW-0175">Coiled coil</keyword>
<dbReference type="SUPFAM" id="SSF56219">
    <property type="entry name" value="DNase I-like"/>
    <property type="match status" value="1"/>
</dbReference>
<dbReference type="InterPro" id="IPR012337">
    <property type="entry name" value="RNaseH-like_sf"/>
</dbReference>
<dbReference type="InterPro" id="IPR005135">
    <property type="entry name" value="Endo/exonuclease/phosphatase"/>
</dbReference>
<dbReference type="Gene3D" id="3.60.10.10">
    <property type="entry name" value="Endonuclease/exonuclease/phosphatase"/>
    <property type="match status" value="1"/>
</dbReference>
<dbReference type="SUPFAM" id="SSF53098">
    <property type="entry name" value="Ribonuclease H-like"/>
    <property type="match status" value="1"/>
</dbReference>